<feature type="transmembrane region" description="Helical" evidence="8">
    <location>
        <begin position="149"/>
        <end position="168"/>
    </location>
</feature>
<keyword evidence="5 8" id="KW-0812">Transmembrane</keyword>
<feature type="transmembrane region" description="Helical" evidence="8">
    <location>
        <begin position="339"/>
        <end position="360"/>
    </location>
</feature>
<dbReference type="SUPFAM" id="SSF103473">
    <property type="entry name" value="MFS general substrate transporter"/>
    <property type="match status" value="1"/>
</dbReference>
<feature type="transmembrane region" description="Helical" evidence="8">
    <location>
        <begin position="174"/>
        <end position="193"/>
    </location>
</feature>
<dbReference type="HAMAP" id="MF_01118">
    <property type="entry name" value="MFS_YhhS"/>
    <property type="match status" value="1"/>
</dbReference>
<dbReference type="InterPro" id="IPR020846">
    <property type="entry name" value="MFS_dom"/>
</dbReference>
<dbReference type="InterPro" id="IPR050171">
    <property type="entry name" value="MFS_Transporters"/>
</dbReference>
<evidence type="ECO:0000259" key="9">
    <source>
        <dbReference type="PROSITE" id="PS50850"/>
    </source>
</evidence>
<evidence type="ECO:0000256" key="6">
    <source>
        <dbReference type="ARBA" id="ARBA00022989"/>
    </source>
</evidence>
<feature type="transmembrane region" description="Helical" evidence="8">
    <location>
        <begin position="81"/>
        <end position="103"/>
    </location>
</feature>
<evidence type="ECO:0000256" key="8">
    <source>
        <dbReference type="HAMAP-Rule" id="MF_01118"/>
    </source>
</evidence>
<dbReference type="InterPro" id="IPR036259">
    <property type="entry name" value="MFS_trans_sf"/>
</dbReference>
<comment type="caution">
    <text evidence="10">The sequence shown here is derived from an EMBL/GenBank/DDBJ whole genome shotgun (WGS) entry which is preliminary data.</text>
</comment>
<feature type="transmembrane region" description="Helical" evidence="8">
    <location>
        <begin position="249"/>
        <end position="268"/>
    </location>
</feature>
<protein>
    <recommendedName>
        <fullName evidence="8">Uncharacterized MFS-type transporter RU08_10815</fullName>
    </recommendedName>
</protein>
<dbReference type="InterPro" id="IPR023008">
    <property type="entry name" value="MFS_YhhS-like"/>
</dbReference>
<evidence type="ECO:0000313" key="11">
    <source>
        <dbReference type="Proteomes" id="UP000032068"/>
    </source>
</evidence>
<dbReference type="AlphaFoldDB" id="A0A0D0KMQ7"/>
<feature type="transmembrane region" description="Helical" evidence="8">
    <location>
        <begin position="366"/>
        <end position="388"/>
    </location>
</feature>
<evidence type="ECO:0000256" key="5">
    <source>
        <dbReference type="ARBA" id="ARBA00022692"/>
    </source>
</evidence>
<dbReference type="PANTHER" id="PTHR23517:SF13">
    <property type="entry name" value="MAJOR FACILITATOR SUPERFAMILY MFS_1"/>
    <property type="match status" value="1"/>
</dbReference>
<keyword evidence="6 8" id="KW-1133">Transmembrane helix</keyword>
<evidence type="ECO:0000256" key="3">
    <source>
        <dbReference type="ARBA" id="ARBA00022475"/>
    </source>
</evidence>
<dbReference type="EMBL" id="JXQW01000025">
    <property type="protein sequence ID" value="KIQ00830.1"/>
    <property type="molecule type" value="Genomic_DNA"/>
</dbReference>
<keyword evidence="3 8" id="KW-1003">Cell membrane</keyword>
<dbReference type="CDD" id="cd17489">
    <property type="entry name" value="MFS_YfcJ_like"/>
    <property type="match status" value="1"/>
</dbReference>
<organism evidence="10 11">
    <name type="scientific">Pseudomonas fulva</name>
    <dbReference type="NCBI Taxonomy" id="47880"/>
    <lineage>
        <taxon>Bacteria</taxon>
        <taxon>Pseudomonadati</taxon>
        <taxon>Pseudomonadota</taxon>
        <taxon>Gammaproteobacteria</taxon>
        <taxon>Pseudomonadales</taxon>
        <taxon>Pseudomonadaceae</taxon>
        <taxon>Pseudomonas</taxon>
    </lineage>
</organism>
<dbReference type="Gene3D" id="1.20.1250.20">
    <property type="entry name" value="MFS general substrate transporter like domains"/>
    <property type="match status" value="2"/>
</dbReference>
<feature type="transmembrane region" description="Helical" evidence="8">
    <location>
        <begin position="115"/>
        <end position="137"/>
    </location>
</feature>
<dbReference type="PANTHER" id="PTHR23517">
    <property type="entry name" value="RESISTANCE PROTEIN MDTM, PUTATIVE-RELATED-RELATED"/>
    <property type="match status" value="1"/>
</dbReference>
<dbReference type="GO" id="GO:0005886">
    <property type="term" value="C:plasma membrane"/>
    <property type="evidence" value="ECO:0007669"/>
    <property type="project" value="UniProtKB-SubCell"/>
</dbReference>
<feature type="domain" description="Major facilitator superfamily (MFS) profile" evidence="9">
    <location>
        <begin position="182"/>
        <end position="399"/>
    </location>
</feature>
<proteinExistence type="inferred from homology"/>
<accession>A0A0D0KMQ7</accession>
<feature type="transmembrane region" description="Helical" evidence="8">
    <location>
        <begin position="213"/>
        <end position="243"/>
    </location>
</feature>
<sequence length="399" mass="40895">MTARKPHVPGQTARILAVVFFTFIGFLCVGLPLAVLPGFVLNDLGYGSVMAGLVISLQYLVTLVSRPITGVLIDRIGPKRAVVYGLAGAAGSGVLTLAATSLHGLSSEVGLGLLLAGRVALGISQALIGTGSITWGIGRVGAENTARVISWNGIASYGAIAVGAPLGVLMASALGLWSIGLAITLLSLGALWVARDKPAIPIIQGKRLPFHHVFLTIAPNGVALALGSIGFGTLATFVTLYYASLGWEHAAYCLSAFGVAFIVARLLFAGTIERRGGYRVATICLAIETLGLLLLWLAPIPALALCGAALTGFGLSLVYPALGVEAIGNIPAASRSSALGAYALFFDLALGIAGPLMGLLASAYDYGAVFLASGLLSLLGLGLSLLLLRRAERPKEVQP</sequence>
<comment type="similarity">
    <text evidence="8">Belongs to the major facilitator superfamily. YhhS family.</text>
</comment>
<dbReference type="InterPro" id="IPR011701">
    <property type="entry name" value="MFS"/>
</dbReference>
<name>A0A0D0KMQ7_9PSED</name>
<evidence type="ECO:0000256" key="1">
    <source>
        <dbReference type="ARBA" id="ARBA00004651"/>
    </source>
</evidence>
<keyword evidence="4 8" id="KW-0997">Cell inner membrane</keyword>
<evidence type="ECO:0000313" key="10">
    <source>
        <dbReference type="EMBL" id="KIQ00830.1"/>
    </source>
</evidence>
<gene>
    <name evidence="10" type="ORF">RU08_10815</name>
</gene>
<evidence type="ECO:0000256" key="7">
    <source>
        <dbReference type="ARBA" id="ARBA00023136"/>
    </source>
</evidence>
<dbReference type="OrthoDB" id="322544at2"/>
<feature type="transmembrane region" description="Helical" evidence="8">
    <location>
        <begin position="12"/>
        <end position="34"/>
    </location>
</feature>
<keyword evidence="7 8" id="KW-0472">Membrane</keyword>
<dbReference type="PROSITE" id="PS50850">
    <property type="entry name" value="MFS"/>
    <property type="match status" value="1"/>
</dbReference>
<dbReference type="GO" id="GO:0022857">
    <property type="term" value="F:transmembrane transporter activity"/>
    <property type="evidence" value="ECO:0007669"/>
    <property type="project" value="UniProtKB-UniRule"/>
</dbReference>
<comment type="subcellular location">
    <subcellularLocation>
        <location evidence="8">Cell inner membrane</location>
        <topology evidence="8">Multi-pass membrane protein</topology>
    </subcellularLocation>
    <subcellularLocation>
        <location evidence="1">Cell membrane</location>
        <topology evidence="1">Multi-pass membrane protein</topology>
    </subcellularLocation>
</comment>
<feature type="transmembrane region" description="Helical" evidence="8">
    <location>
        <begin position="46"/>
        <end position="69"/>
    </location>
</feature>
<dbReference type="Proteomes" id="UP000032068">
    <property type="component" value="Unassembled WGS sequence"/>
</dbReference>
<reference evidence="10 11" key="1">
    <citation type="submission" date="2014-12" db="EMBL/GenBank/DDBJ databases">
        <title>16Stimator: statistical estimation of ribosomal gene copy numbers from draft genome assemblies.</title>
        <authorList>
            <person name="Perisin M.A."/>
            <person name="Vetter M."/>
            <person name="Gilbert J.A."/>
            <person name="Bergelson J."/>
        </authorList>
    </citation>
    <scope>NUCLEOTIDE SEQUENCE [LARGE SCALE GENOMIC DNA]</scope>
    <source>
        <strain evidence="10 11">MEJ086</strain>
    </source>
</reference>
<feature type="transmembrane region" description="Helical" evidence="8">
    <location>
        <begin position="302"/>
        <end position="327"/>
    </location>
</feature>
<keyword evidence="2 8" id="KW-0813">Transport</keyword>
<dbReference type="Pfam" id="PF07690">
    <property type="entry name" value="MFS_1"/>
    <property type="match status" value="1"/>
</dbReference>
<dbReference type="RefSeq" id="WP_042553815.1">
    <property type="nucleotide sequence ID" value="NZ_JXQW01000025.1"/>
</dbReference>
<dbReference type="NCBIfam" id="NF003477">
    <property type="entry name" value="PRK05122.1"/>
    <property type="match status" value="1"/>
</dbReference>
<evidence type="ECO:0000256" key="2">
    <source>
        <dbReference type="ARBA" id="ARBA00022448"/>
    </source>
</evidence>
<evidence type="ECO:0000256" key="4">
    <source>
        <dbReference type="ARBA" id="ARBA00022519"/>
    </source>
</evidence>
<feature type="transmembrane region" description="Helical" evidence="8">
    <location>
        <begin position="280"/>
        <end position="296"/>
    </location>
</feature>